<dbReference type="Pfam" id="PF03279">
    <property type="entry name" value="Lip_A_acyltrans"/>
    <property type="match status" value="1"/>
</dbReference>
<keyword evidence="7" id="KW-1133">Transmembrane helix</keyword>
<evidence type="ECO:0000256" key="6">
    <source>
        <dbReference type="ARBA" id="ARBA00023315"/>
    </source>
</evidence>
<evidence type="ECO:0000256" key="4">
    <source>
        <dbReference type="ARBA" id="ARBA00022679"/>
    </source>
</evidence>
<keyword evidence="7" id="KW-0812">Transmembrane</keyword>
<evidence type="ECO:0000256" key="3">
    <source>
        <dbReference type="ARBA" id="ARBA00022519"/>
    </source>
</evidence>
<sequence>MEESTAGRGASGSLPGRLSSRPLYRSRWFALGVLAARFLPRGAARAIGAGAALLFAWLRRSHAAVVARNLRLVLDRPIREGDARRVYRNFGKTMGDYFYLGSRPADRARALIVERIGYEELAAAHRRGKGALLLTGHLGFFELGGVLLSGLGFSTVILTFPEPDPEFSRWRAAYR</sequence>
<dbReference type="GO" id="GO:0008913">
    <property type="term" value="F:Kdo2-lipid IVA acyltransferase activity"/>
    <property type="evidence" value="ECO:0007669"/>
    <property type="project" value="UniProtKB-EC"/>
</dbReference>
<comment type="subcellular location">
    <subcellularLocation>
        <location evidence="1">Cell inner membrane</location>
    </subcellularLocation>
</comment>
<name>A0A5E6MPU6_9BACT</name>
<reference evidence="8" key="1">
    <citation type="submission" date="2019-09" db="EMBL/GenBank/DDBJ databases">
        <authorList>
            <person name="Cremers G."/>
        </authorList>
    </citation>
    <scope>NUCLEOTIDE SEQUENCE [LARGE SCALE GENOMIC DNA]</scope>
    <source>
        <strain evidence="8">3B</strain>
    </source>
</reference>
<keyword evidence="2" id="KW-1003">Cell membrane</keyword>
<gene>
    <name evidence="8" type="primary">lpxL/htrB</name>
    <name evidence="8" type="ORF">MAMC_01960</name>
</gene>
<organism evidence="8 9">
    <name type="scientific">Methylacidimicrobium cyclopophantes</name>
    <dbReference type="NCBI Taxonomy" id="1041766"/>
    <lineage>
        <taxon>Bacteria</taxon>
        <taxon>Pseudomonadati</taxon>
        <taxon>Verrucomicrobiota</taxon>
        <taxon>Methylacidimicrobium</taxon>
    </lineage>
</organism>
<evidence type="ECO:0000256" key="1">
    <source>
        <dbReference type="ARBA" id="ARBA00004533"/>
    </source>
</evidence>
<evidence type="ECO:0000256" key="2">
    <source>
        <dbReference type="ARBA" id="ARBA00022475"/>
    </source>
</evidence>
<feature type="non-terminal residue" evidence="8">
    <location>
        <position position="175"/>
    </location>
</feature>
<dbReference type="PANTHER" id="PTHR30606">
    <property type="entry name" value="LIPID A BIOSYNTHESIS LAUROYL ACYLTRANSFERASE"/>
    <property type="match status" value="1"/>
</dbReference>
<evidence type="ECO:0000256" key="7">
    <source>
        <dbReference type="SAM" id="Phobius"/>
    </source>
</evidence>
<dbReference type="PANTHER" id="PTHR30606:SF9">
    <property type="entry name" value="LIPID A BIOSYNTHESIS LAUROYLTRANSFERASE"/>
    <property type="match status" value="1"/>
</dbReference>
<keyword evidence="6 8" id="KW-0012">Acyltransferase</keyword>
<dbReference type="EC" id="2.3.1.241" evidence="8"/>
<proteinExistence type="predicted"/>
<comment type="caution">
    <text evidence="8">The sequence shown here is derived from an EMBL/GenBank/DDBJ whole genome shotgun (WGS) entry which is preliminary data.</text>
</comment>
<evidence type="ECO:0000313" key="8">
    <source>
        <dbReference type="EMBL" id="VVM08069.1"/>
    </source>
</evidence>
<evidence type="ECO:0000256" key="5">
    <source>
        <dbReference type="ARBA" id="ARBA00023136"/>
    </source>
</evidence>
<keyword evidence="5 7" id="KW-0472">Membrane</keyword>
<evidence type="ECO:0000313" key="9">
    <source>
        <dbReference type="Proteomes" id="UP000381693"/>
    </source>
</evidence>
<keyword evidence="3" id="KW-0997">Cell inner membrane</keyword>
<keyword evidence="9" id="KW-1185">Reference proteome</keyword>
<dbReference type="EMBL" id="CABFUZ020000219">
    <property type="protein sequence ID" value="VVM08069.1"/>
    <property type="molecule type" value="Genomic_DNA"/>
</dbReference>
<dbReference type="AlphaFoldDB" id="A0A5E6MPU6"/>
<feature type="transmembrane region" description="Helical" evidence="7">
    <location>
        <begin position="131"/>
        <end position="160"/>
    </location>
</feature>
<keyword evidence="4 8" id="KW-0808">Transferase</keyword>
<dbReference type="Proteomes" id="UP000381693">
    <property type="component" value="Unassembled WGS sequence"/>
</dbReference>
<dbReference type="InterPro" id="IPR004960">
    <property type="entry name" value="LipA_acyltrans"/>
</dbReference>
<accession>A0A5E6MPU6</accession>
<protein>
    <submittedName>
        <fullName evidence="8">Partial Kdo2-lipid IVA lauroyltransferase</fullName>
        <ecNumber evidence="8">2.3.1.241</ecNumber>
    </submittedName>
</protein>
<dbReference type="GO" id="GO:0005886">
    <property type="term" value="C:plasma membrane"/>
    <property type="evidence" value="ECO:0007669"/>
    <property type="project" value="UniProtKB-SubCell"/>
</dbReference>
<dbReference type="GO" id="GO:0009247">
    <property type="term" value="P:glycolipid biosynthetic process"/>
    <property type="evidence" value="ECO:0007669"/>
    <property type="project" value="UniProtKB-ARBA"/>
</dbReference>